<keyword evidence="3" id="KW-1185">Reference proteome</keyword>
<dbReference type="WBParaSite" id="MBELARI_LOCUS16837">
    <property type="protein sequence ID" value="MBELARI_LOCUS16837"/>
    <property type="gene ID" value="MBELARI_LOCUS16837"/>
</dbReference>
<evidence type="ECO:0000313" key="4">
    <source>
        <dbReference type="WBParaSite" id="MBELARI_LOCUS16837"/>
    </source>
</evidence>
<keyword evidence="2" id="KW-0732">Signal</keyword>
<feature type="signal peptide" evidence="2">
    <location>
        <begin position="1"/>
        <end position="15"/>
    </location>
</feature>
<keyword evidence="1" id="KW-1133">Transmembrane helix</keyword>
<dbReference type="AlphaFoldDB" id="A0AAF3J555"/>
<protein>
    <submittedName>
        <fullName evidence="4">Uncharacterized protein</fullName>
    </submittedName>
</protein>
<reference evidence="4" key="1">
    <citation type="submission" date="2024-02" db="UniProtKB">
        <authorList>
            <consortium name="WormBaseParasite"/>
        </authorList>
    </citation>
    <scope>IDENTIFICATION</scope>
</reference>
<evidence type="ECO:0000256" key="1">
    <source>
        <dbReference type="SAM" id="Phobius"/>
    </source>
</evidence>
<sequence length="94" mass="11103">MKLLLCFLVSILVIGYPVDSPIVGMNDRKTEALRNGIEPILERLRQCWDHPKCTYLYPITISFFALLFAFAIYKWAQKRERINEQEAENEAYYL</sequence>
<evidence type="ECO:0000313" key="3">
    <source>
        <dbReference type="Proteomes" id="UP000887575"/>
    </source>
</evidence>
<name>A0AAF3J555_9BILA</name>
<keyword evidence="1" id="KW-0812">Transmembrane</keyword>
<feature type="chain" id="PRO_5041942272" evidence="2">
    <location>
        <begin position="16"/>
        <end position="94"/>
    </location>
</feature>
<accession>A0AAF3J555</accession>
<proteinExistence type="predicted"/>
<organism evidence="3 4">
    <name type="scientific">Mesorhabditis belari</name>
    <dbReference type="NCBI Taxonomy" id="2138241"/>
    <lineage>
        <taxon>Eukaryota</taxon>
        <taxon>Metazoa</taxon>
        <taxon>Ecdysozoa</taxon>
        <taxon>Nematoda</taxon>
        <taxon>Chromadorea</taxon>
        <taxon>Rhabditida</taxon>
        <taxon>Rhabditina</taxon>
        <taxon>Rhabditomorpha</taxon>
        <taxon>Rhabditoidea</taxon>
        <taxon>Rhabditidae</taxon>
        <taxon>Mesorhabditinae</taxon>
        <taxon>Mesorhabditis</taxon>
    </lineage>
</organism>
<feature type="transmembrane region" description="Helical" evidence="1">
    <location>
        <begin position="55"/>
        <end position="73"/>
    </location>
</feature>
<dbReference type="Proteomes" id="UP000887575">
    <property type="component" value="Unassembled WGS sequence"/>
</dbReference>
<keyword evidence="1" id="KW-0472">Membrane</keyword>
<evidence type="ECO:0000256" key="2">
    <source>
        <dbReference type="SAM" id="SignalP"/>
    </source>
</evidence>